<dbReference type="Proteomes" id="UP001576780">
    <property type="component" value="Unassembled WGS sequence"/>
</dbReference>
<sequence length="128" mass="14519">MNSETHTKFKFVLPKGLVDNQGKIHRQGVMRLATAKDEISVQKDPLVRENPAYGFLVMLSRTITNLGELSKITPELLEELFTLDLAYLREFYNRINQQESASILVQCPQCNSQFNMELTLSGESKATP</sequence>
<dbReference type="RefSeq" id="WP_413278032.1">
    <property type="nucleotide sequence ID" value="NZ_JBHFNT010000116.1"/>
</dbReference>
<name>A0ABV4WKL6_9CYAN</name>
<gene>
    <name evidence="1" type="ORF">ACE1CA_13920</name>
</gene>
<proteinExistence type="predicted"/>
<reference evidence="1 2" key="1">
    <citation type="submission" date="2024-09" db="EMBL/GenBank/DDBJ databases">
        <title>Floridaenema gen nov. (Aerosakkonemataceae, Aerosakkonematales ord. nov., Cyanobacteria) from benthic tropical and subtropical fresh waters, with the description of four new species.</title>
        <authorList>
            <person name="Moretto J.A."/>
            <person name="Berthold D.E."/>
            <person name="Lefler F.W."/>
            <person name="Huang I.-S."/>
            <person name="Laughinghouse H. IV."/>
        </authorList>
    </citation>
    <scope>NUCLEOTIDE SEQUENCE [LARGE SCALE GENOMIC DNA]</scope>
    <source>
        <strain evidence="1 2">BLCC-F167</strain>
    </source>
</reference>
<evidence type="ECO:0000313" key="1">
    <source>
        <dbReference type="EMBL" id="MFB2835624.1"/>
    </source>
</evidence>
<comment type="caution">
    <text evidence="1">The sequence shown here is derived from an EMBL/GenBank/DDBJ whole genome shotgun (WGS) entry which is preliminary data.</text>
</comment>
<accession>A0ABV4WKL6</accession>
<protein>
    <submittedName>
        <fullName evidence="1">Phage tail assembly protein</fullName>
    </submittedName>
</protein>
<dbReference type="EMBL" id="JBHFNT010000116">
    <property type="protein sequence ID" value="MFB2835624.1"/>
    <property type="molecule type" value="Genomic_DNA"/>
</dbReference>
<evidence type="ECO:0000313" key="2">
    <source>
        <dbReference type="Proteomes" id="UP001576780"/>
    </source>
</evidence>
<keyword evidence="2" id="KW-1185">Reference proteome</keyword>
<organism evidence="1 2">
    <name type="scientific">Floridaenema evergladense BLCC-F167</name>
    <dbReference type="NCBI Taxonomy" id="3153639"/>
    <lineage>
        <taxon>Bacteria</taxon>
        <taxon>Bacillati</taxon>
        <taxon>Cyanobacteriota</taxon>
        <taxon>Cyanophyceae</taxon>
        <taxon>Oscillatoriophycideae</taxon>
        <taxon>Aerosakkonematales</taxon>
        <taxon>Aerosakkonemataceae</taxon>
        <taxon>Floridanema</taxon>
        <taxon>Floridanema evergladense</taxon>
    </lineage>
</organism>